<keyword evidence="6" id="KW-0418">Kinase</keyword>
<dbReference type="InterPro" id="IPR018483">
    <property type="entry name" value="Carb_kinase_FGGY_CS"/>
</dbReference>
<dbReference type="PANTHER" id="PTHR10196:SF69">
    <property type="entry name" value="GLYCEROL KINASE"/>
    <property type="match status" value="1"/>
</dbReference>
<dbReference type="FunFam" id="3.30.420.40:FF:000007">
    <property type="entry name" value="Glycerol kinase"/>
    <property type="match status" value="1"/>
</dbReference>
<dbReference type="Pfam" id="PF02782">
    <property type="entry name" value="FGGY_C"/>
    <property type="match status" value="1"/>
</dbReference>
<dbReference type="PROSITE" id="PS00445">
    <property type="entry name" value="FGGY_KINASES_2"/>
    <property type="match status" value="1"/>
</dbReference>
<evidence type="ECO:0000256" key="7">
    <source>
        <dbReference type="ARBA" id="ARBA00022798"/>
    </source>
</evidence>
<evidence type="ECO:0000256" key="1">
    <source>
        <dbReference type="ARBA" id="ARBA00005190"/>
    </source>
</evidence>
<evidence type="ECO:0000256" key="2">
    <source>
        <dbReference type="ARBA" id="ARBA00009156"/>
    </source>
</evidence>
<keyword evidence="4" id="KW-0808">Transferase</keyword>
<dbReference type="PANTHER" id="PTHR10196">
    <property type="entry name" value="SUGAR KINASE"/>
    <property type="match status" value="1"/>
</dbReference>
<protein>
    <recommendedName>
        <fullName evidence="3">glycerol kinase</fullName>
        <ecNumber evidence="3">2.7.1.30</ecNumber>
    </recommendedName>
    <alternativeName>
        <fullName evidence="9">ATP:glycerol 3-phosphotransferase</fullName>
    </alternativeName>
</protein>
<dbReference type="GO" id="GO:0005829">
    <property type="term" value="C:cytosol"/>
    <property type="evidence" value="ECO:0007669"/>
    <property type="project" value="TreeGrafter"/>
</dbReference>
<dbReference type="SUPFAM" id="SSF53067">
    <property type="entry name" value="Actin-like ATPase domain"/>
    <property type="match status" value="1"/>
</dbReference>
<comment type="similarity">
    <text evidence="2">Belongs to the FGGY kinase family.</text>
</comment>
<dbReference type="GO" id="GO:0004370">
    <property type="term" value="F:glycerol kinase activity"/>
    <property type="evidence" value="ECO:0007669"/>
    <property type="project" value="UniProtKB-EC"/>
</dbReference>
<evidence type="ECO:0000256" key="4">
    <source>
        <dbReference type="ARBA" id="ARBA00022679"/>
    </source>
</evidence>
<evidence type="ECO:0000256" key="8">
    <source>
        <dbReference type="ARBA" id="ARBA00022840"/>
    </source>
</evidence>
<dbReference type="InterPro" id="IPR018485">
    <property type="entry name" value="FGGY_C"/>
</dbReference>
<comment type="catalytic activity">
    <reaction evidence="10">
        <text>glycerol + ATP = sn-glycerol 3-phosphate + ADP + H(+)</text>
        <dbReference type="Rhea" id="RHEA:21644"/>
        <dbReference type="ChEBI" id="CHEBI:15378"/>
        <dbReference type="ChEBI" id="CHEBI:17754"/>
        <dbReference type="ChEBI" id="CHEBI:30616"/>
        <dbReference type="ChEBI" id="CHEBI:57597"/>
        <dbReference type="ChEBI" id="CHEBI:456216"/>
        <dbReference type="EC" id="2.7.1.30"/>
    </reaction>
</comment>
<dbReference type="GO" id="GO:0005524">
    <property type="term" value="F:ATP binding"/>
    <property type="evidence" value="ECO:0007669"/>
    <property type="project" value="UniProtKB-KW"/>
</dbReference>
<organism evidence="12">
    <name type="scientific">marine metagenome</name>
    <dbReference type="NCBI Taxonomy" id="408172"/>
    <lineage>
        <taxon>unclassified sequences</taxon>
        <taxon>metagenomes</taxon>
        <taxon>ecological metagenomes</taxon>
    </lineage>
</organism>
<keyword evidence="8" id="KW-0067">ATP-binding</keyword>
<keyword evidence="5" id="KW-0547">Nucleotide-binding</keyword>
<proteinExistence type="inferred from homology"/>
<reference evidence="12" key="1">
    <citation type="submission" date="2018-05" db="EMBL/GenBank/DDBJ databases">
        <authorList>
            <person name="Lanie J.A."/>
            <person name="Ng W.-L."/>
            <person name="Kazmierczak K.M."/>
            <person name="Andrzejewski T.M."/>
            <person name="Davidsen T.M."/>
            <person name="Wayne K.J."/>
            <person name="Tettelin H."/>
            <person name="Glass J.I."/>
            <person name="Rusch D."/>
            <person name="Podicherti R."/>
            <person name="Tsui H.-C.T."/>
            <person name="Winkler M.E."/>
        </authorList>
    </citation>
    <scope>NUCLEOTIDE SEQUENCE</scope>
</reference>
<name>A0A382MGP1_9ZZZZ</name>
<gene>
    <name evidence="12" type="ORF">METZ01_LOCUS299436</name>
</gene>
<keyword evidence="7" id="KW-0319">Glycerol metabolism</keyword>
<dbReference type="EMBL" id="UINC01092739">
    <property type="protein sequence ID" value="SVC46582.1"/>
    <property type="molecule type" value="Genomic_DNA"/>
</dbReference>
<feature type="non-terminal residue" evidence="12">
    <location>
        <position position="1"/>
    </location>
</feature>
<evidence type="ECO:0000313" key="12">
    <source>
        <dbReference type="EMBL" id="SVC46582.1"/>
    </source>
</evidence>
<dbReference type="InterPro" id="IPR043129">
    <property type="entry name" value="ATPase_NBD"/>
</dbReference>
<evidence type="ECO:0000256" key="9">
    <source>
        <dbReference type="ARBA" id="ARBA00043149"/>
    </source>
</evidence>
<accession>A0A382MGP1</accession>
<dbReference type="Gene3D" id="3.30.420.40">
    <property type="match status" value="1"/>
</dbReference>
<evidence type="ECO:0000259" key="11">
    <source>
        <dbReference type="Pfam" id="PF02782"/>
    </source>
</evidence>
<evidence type="ECO:0000256" key="10">
    <source>
        <dbReference type="ARBA" id="ARBA00052101"/>
    </source>
</evidence>
<comment type="pathway">
    <text evidence="1">Polyol metabolism; glycerol degradation via glycerol kinase pathway; sn-glycerol 3-phosphate from glycerol: step 1/1.</text>
</comment>
<evidence type="ECO:0000256" key="5">
    <source>
        <dbReference type="ARBA" id="ARBA00022741"/>
    </source>
</evidence>
<sequence>HAAGEAKNTYGTGCFLLMHTGHQPVYSGGGLLTTVAWSIDDTVEYALEGSVFVGGAVIQWLRDQLGLITQAAESEEMATSVEDAGGMYLVPAFVGLGAPYWDMYARGLMVGLTRGTTRGHIIRAALESIAYQTRDVVETMARDASMALESLRVDGGAAANDFLMQFQADLLGVPVERPAVAESTAQGAAYLAGLAVGFWKDRETLPMHTHELRLFQPKMDKETRNKLYHGWQKAVQRSQNWAGQNDV</sequence>
<dbReference type="GO" id="GO:0006071">
    <property type="term" value="P:glycerol metabolic process"/>
    <property type="evidence" value="ECO:0007669"/>
    <property type="project" value="UniProtKB-KW"/>
</dbReference>
<feature type="domain" description="Carbohydrate kinase FGGY C-terminal" evidence="11">
    <location>
        <begin position="7"/>
        <end position="195"/>
    </location>
</feature>
<evidence type="ECO:0000256" key="3">
    <source>
        <dbReference type="ARBA" id="ARBA00012099"/>
    </source>
</evidence>
<dbReference type="AlphaFoldDB" id="A0A382MGP1"/>
<evidence type="ECO:0000256" key="6">
    <source>
        <dbReference type="ARBA" id="ARBA00022777"/>
    </source>
</evidence>
<dbReference type="EC" id="2.7.1.30" evidence="3"/>